<evidence type="ECO:0000313" key="4">
    <source>
        <dbReference type="EMBL" id="KKK60650.1"/>
    </source>
</evidence>
<organism evidence="4">
    <name type="scientific">marine sediment metagenome</name>
    <dbReference type="NCBI Taxonomy" id="412755"/>
    <lineage>
        <taxon>unclassified sequences</taxon>
        <taxon>metagenomes</taxon>
        <taxon>ecological metagenomes</taxon>
    </lineage>
</organism>
<gene>
    <name evidence="4" type="ORF">LCGC14_3022250</name>
</gene>
<dbReference type="Gene3D" id="3.40.50.2300">
    <property type="match status" value="1"/>
</dbReference>
<keyword evidence="2" id="KW-0902">Two-component regulatory system</keyword>
<dbReference type="CDD" id="cd00156">
    <property type="entry name" value="REC"/>
    <property type="match status" value="1"/>
</dbReference>
<proteinExistence type="predicted"/>
<reference evidence="4" key="1">
    <citation type="journal article" date="2015" name="Nature">
        <title>Complex archaea that bridge the gap between prokaryotes and eukaryotes.</title>
        <authorList>
            <person name="Spang A."/>
            <person name="Saw J.H."/>
            <person name="Jorgensen S.L."/>
            <person name="Zaremba-Niedzwiedzka K."/>
            <person name="Martijn J."/>
            <person name="Lind A.E."/>
            <person name="van Eijk R."/>
            <person name="Schleper C."/>
            <person name="Guy L."/>
            <person name="Ettema T.J."/>
        </authorList>
    </citation>
    <scope>NUCLEOTIDE SEQUENCE</scope>
</reference>
<dbReference type="PROSITE" id="PS50110">
    <property type="entry name" value="RESPONSE_REGULATORY"/>
    <property type="match status" value="1"/>
</dbReference>
<dbReference type="SUPFAM" id="SSF52172">
    <property type="entry name" value="CheY-like"/>
    <property type="match status" value="1"/>
</dbReference>
<evidence type="ECO:0000256" key="2">
    <source>
        <dbReference type="ARBA" id="ARBA00023012"/>
    </source>
</evidence>
<dbReference type="PANTHER" id="PTHR44591">
    <property type="entry name" value="STRESS RESPONSE REGULATOR PROTEIN 1"/>
    <property type="match status" value="1"/>
</dbReference>
<dbReference type="AlphaFoldDB" id="A0A0F8XHZ1"/>
<protein>
    <recommendedName>
        <fullName evidence="3">Response regulatory domain-containing protein</fullName>
    </recommendedName>
</protein>
<dbReference type="PANTHER" id="PTHR44591:SF14">
    <property type="entry name" value="PROTEIN PILG"/>
    <property type="match status" value="1"/>
</dbReference>
<comment type="caution">
    <text evidence="4">The sequence shown here is derived from an EMBL/GenBank/DDBJ whole genome shotgun (WGS) entry which is preliminary data.</text>
</comment>
<feature type="non-terminal residue" evidence="4">
    <location>
        <position position="115"/>
    </location>
</feature>
<name>A0A0F8XHZ1_9ZZZZ</name>
<dbReference type="GO" id="GO:0000160">
    <property type="term" value="P:phosphorelay signal transduction system"/>
    <property type="evidence" value="ECO:0007669"/>
    <property type="project" value="UniProtKB-KW"/>
</dbReference>
<dbReference type="SMART" id="SM00448">
    <property type="entry name" value="REC"/>
    <property type="match status" value="1"/>
</dbReference>
<keyword evidence="1" id="KW-0597">Phosphoprotein</keyword>
<dbReference type="Pfam" id="PF00072">
    <property type="entry name" value="Response_reg"/>
    <property type="match status" value="1"/>
</dbReference>
<feature type="domain" description="Response regulatory" evidence="3">
    <location>
        <begin position="5"/>
        <end position="115"/>
    </location>
</feature>
<dbReference type="InterPro" id="IPR011006">
    <property type="entry name" value="CheY-like_superfamily"/>
</dbReference>
<evidence type="ECO:0000256" key="1">
    <source>
        <dbReference type="ARBA" id="ARBA00022553"/>
    </source>
</evidence>
<evidence type="ECO:0000259" key="3">
    <source>
        <dbReference type="PROSITE" id="PS50110"/>
    </source>
</evidence>
<dbReference type="InterPro" id="IPR001789">
    <property type="entry name" value="Sig_transdc_resp-reg_receiver"/>
</dbReference>
<dbReference type="InterPro" id="IPR050595">
    <property type="entry name" value="Bact_response_regulator"/>
</dbReference>
<sequence>MENKLVFFVDDDKMILNLLEYTFKSRSGIQVKTFFSGEECLENMHLKPDLVVLDHLFPDDTGQLNGLDVIKKMREANKTVSIIVLSSQQDENLIPEFLKVGAKQYISKDDYFIDA</sequence>
<dbReference type="EMBL" id="LAZR01062864">
    <property type="protein sequence ID" value="KKK60650.1"/>
    <property type="molecule type" value="Genomic_DNA"/>
</dbReference>
<accession>A0A0F8XHZ1</accession>